<accession>A0A8H6TWG2</accession>
<keyword evidence="11" id="KW-1185">Reference proteome</keyword>
<dbReference type="SUPFAM" id="SSF52833">
    <property type="entry name" value="Thioredoxin-like"/>
    <property type="match status" value="1"/>
</dbReference>
<comment type="caution">
    <text evidence="10">The sequence shown here is derived from an EMBL/GenBank/DDBJ whole genome shotgun (WGS) entry which is preliminary data.</text>
</comment>
<dbReference type="InterPro" id="IPR036249">
    <property type="entry name" value="Thioredoxin-like_sf"/>
</dbReference>
<evidence type="ECO:0000256" key="6">
    <source>
        <dbReference type="ARBA" id="ARBA00022824"/>
    </source>
</evidence>
<evidence type="ECO:0000313" key="10">
    <source>
        <dbReference type="EMBL" id="KAF7322990.1"/>
    </source>
</evidence>
<evidence type="ECO:0000256" key="5">
    <source>
        <dbReference type="ARBA" id="ARBA00022729"/>
    </source>
</evidence>
<comment type="similarity">
    <text evidence="3">Belongs to the OST3/OST6 family.</text>
</comment>
<evidence type="ECO:0000256" key="1">
    <source>
        <dbReference type="ARBA" id="ARBA00002791"/>
    </source>
</evidence>
<proteinExistence type="inferred from homology"/>
<dbReference type="Proteomes" id="UP000613580">
    <property type="component" value="Unassembled WGS sequence"/>
</dbReference>
<dbReference type="Pfam" id="PF04756">
    <property type="entry name" value="OST3_OST6"/>
    <property type="match status" value="1"/>
</dbReference>
<evidence type="ECO:0000256" key="2">
    <source>
        <dbReference type="ARBA" id="ARBA00004477"/>
    </source>
</evidence>
<keyword evidence="7 9" id="KW-1133">Transmembrane helix</keyword>
<dbReference type="EMBL" id="JACAZE010000001">
    <property type="protein sequence ID" value="KAF7322990.1"/>
    <property type="molecule type" value="Genomic_DNA"/>
</dbReference>
<evidence type="ECO:0000313" key="11">
    <source>
        <dbReference type="Proteomes" id="UP000613580"/>
    </source>
</evidence>
<feature type="transmembrane region" description="Helical" evidence="9">
    <location>
        <begin position="276"/>
        <end position="296"/>
    </location>
</feature>
<dbReference type="PANTHER" id="PTHR12692:SF0">
    <property type="entry name" value="GH11935P"/>
    <property type="match status" value="1"/>
</dbReference>
<dbReference type="GO" id="GO:0018279">
    <property type="term" value="P:protein N-linked glycosylation via asparagine"/>
    <property type="evidence" value="ECO:0007669"/>
    <property type="project" value="TreeGrafter"/>
</dbReference>
<organism evidence="10 11">
    <name type="scientific">Mycena chlorophos</name>
    <name type="common">Agaric fungus</name>
    <name type="synonym">Agaricus chlorophos</name>
    <dbReference type="NCBI Taxonomy" id="658473"/>
    <lineage>
        <taxon>Eukaryota</taxon>
        <taxon>Fungi</taxon>
        <taxon>Dikarya</taxon>
        <taxon>Basidiomycota</taxon>
        <taxon>Agaricomycotina</taxon>
        <taxon>Agaricomycetes</taxon>
        <taxon>Agaricomycetidae</taxon>
        <taxon>Agaricales</taxon>
        <taxon>Marasmiineae</taxon>
        <taxon>Mycenaceae</taxon>
        <taxon>Mycena</taxon>
    </lineage>
</organism>
<comment type="subcellular location">
    <subcellularLocation>
        <location evidence="2">Endoplasmic reticulum membrane</location>
        <topology evidence="2">Multi-pass membrane protein</topology>
    </subcellularLocation>
</comment>
<protein>
    <recommendedName>
        <fullName evidence="12">Oligosaccharyl transferase subunit OST3/OST6 family</fullName>
    </recommendedName>
</protein>
<dbReference type="InterPro" id="IPR021149">
    <property type="entry name" value="OligosaccharylTrfase_OST3/OST6"/>
</dbReference>
<reference evidence="10" key="1">
    <citation type="submission" date="2020-05" db="EMBL/GenBank/DDBJ databases">
        <title>Mycena genomes resolve the evolution of fungal bioluminescence.</title>
        <authorList>
            <person name="Tsai I.J."/>
        </authorList>
    </citation>
    <scope>NUCLEOTIDE SEQUENCE</scope>
    <source>
        <strain evidence="10">110903Hualien_Pintung</strain>
    </source>
</reference>
<keyword evidence="6" id="KW-0256">Endoplasmic reticulum</keyword>
<evidence type="ECO:0000256" key="7">
    <source>
        <dbReference type="ARBA" id="ARBA00022989"/>
    </source>
</evidence>
<keyword evidence="4 9" id="KW-0812">Transmembrane</keyword>
<evidence type="ECO:0000256" key="4">
    <source>
        <dbReference type="ARBA" id="ARBA00022692"/>
    </source>
</evidence>
<dbReference type="AlphaFoldDB" id="A0A8H6TWG2"/>
<dbReference type="GO" id="GO:0008250">
    <property type="term" value="C:oligosaccharyltransferase complex"/>
    <property type="evidence" value="ECO:0007669"/>
    <property type="project" value="TreeGrafter"/>
</dbReference>
<keyword evidence="5" id="KW-0732">Signal</keyword>
<dbReference type="Gene3D" id="3.40.30.10">
    <property type="entry name" value="Glutaredoxin"/>
    <property type="match status" value="1"/>
</dbReference>
<feature type="transmembrane region" description="Helical" evidence="9">
    <location>
        <begin position="308"/>
        <end position="328"/>
    </location>
</feature>
<evidence type="ECO:0008006" key="12">
    <source>
        <dbReference type="Google" id="ProtNLM"/>
    </source>
</evidence>
<sequence>MGSHAMKAWVDEGKVTLSPLNLHVVAAMRFLLLPFLALSLSAAAAPSDTRQKLVSLAAAGGGVIRLDADTFDLLTEPARDWSASIEFTALDPRRRCMPCKEFNPSWNSVAKAWTKAPKEERDTHFFATIDFDMGQSVFTKLGLASAPVVYVYPPTEGPRASNKGPSRYEFSHGFEPEPLAESLSHHTPIPIPYTPPFNWSRWITAASGLLTFAITLRFISPILQSRWTWAVGTILTGLVMTSGYMFTRIRGSPYVGHDGSWIAGGYQNQFGQEVQVIAAVYGTLGFGFLMLIMVIPHQGTGSRQRLQVYLWTTIIVLVYSILIVLFKVKNRGYPFRLLI</sequence>
<evidence type="ECO:0000256" key="8">
    <source>
        <dbReference type="ARBA" id="ARBA00023136"/>
    </source>
</evidence>
<gene>
    <name evidence="10" type="ORF">HMN09_00078700</name>
</gene>
<feature type="transmembrane region" description="Helical" evidence="9">
    <location>
        <begin position="227"/>
        <end position="246"/>
    </location>
</feature>
<evidence type="ECO:0000256" key="9">
    <source>
        <dbReference type="SAM" id="Phobius"/>
    </source>
</evidence>
<evidence type="ECO:0000256" key="3">
    <source>
        <dbReference type="ARBA" id="ARBA00009561"/>
    </source>
</evidence>
<name>A0A8H6TWG2_MYCCL</name>
<dbReference type="PANTHER" id="PTHR12692">
    <property type="entry name" value="DOLICHYL-DIPHOSPHOOLIGOSACCHARIDE--PROTEIN GLYCOSYLTRANSFERASE-RELATED"/>
    <property type="match status" value="1"/>
</dbReference>
<keyword evidence="8 9" id="KW-0472">Membrane</keyword>
<dbReference type="OrthoDB" id="67566at2759"/>
<comment type="function">
    <text evidence="1">Subunit of the oligosaccharyl transferase (OST) complex that catalyzes the initial transfer of a defined glycan (Glc(3)Man(9)GlcNAc(2) in eukaryotes) from the lipid carrier dolichol-pyrophosphate to an asparagine residue within an Asn-X-Ser/Thr consensus motif in nascent polypeptide chains, the first step in protein N-glycosylation. N-glycosylation occurs cotranslationally and the complex associates with the Sec61 complex at the channel-forming translocon complex that mediates protein translocation across the endoplasmic reticulum (ER). All subunits are required for a maximal enzyme activity.</text>
</comment>